<dbReference type="InterPro" id="IPR033315">
    <property type="entry name" value="Fan1-like"/>
</dbReference>
<keyword evidence="8" id="KW-0234">DNA repair</keyword>
<evidence type="ECO:0000256" key="7">
    <source>
        <dbReference type="ARBA" id="ARBA00023211"/>
    </source>
</evidence>
<dbReference type="GO" id="GO:0036297">
    <property type="term" value="P:interstrand cross-link repair"/>
    <property type="evidence" value="ECO:0007669"/>
    <property type="project" value="InterPro"/>
</dbReference>
<dbReference type="GO" id="GO:0005634">
    <property type="term" value="C:nucleus"/>
    <property type="evidence" value="ECO:0007669"/>
    <property type="project" value="UniProtKB-SubCell"/>
</dbReference>
<proteinExistence type="inferred from homology"/>
<gene>
    <name evidence="10" type="ORF">EPUL_000149</name>
</gene>
<dbReference type="InterPro" id="IPR011856">
    <property type="entry name" value="tRNA_endonuc-like_dom_sf"/>
</dbReference>
<dbReference type="GO" id="GO:0070336">
    <property type="term" value="F:flap-structured DNA binding"/>
    <property type="evidence" value="ECO:0007669"/>
    <property type="project" value="TreeGrafter"/>
</dbReference>
<evidence type="ECO:0000256" key="2">
    <source>
        <dbReference type="ARBA" id="ARBA00005533"/>
    </source>
</evidence>
<dbReference type="Pfam" id="PF21170">
    <property type="entry name" value="FAN1_TPR"/>
    <property type="match status" value="1"/>
</dbReference>
<keyword evidence="4 8" id="KW-0479">Metal-binding</keyword>
<keyword evidence="7 8" id="KW-0464">Manganese</keyword>
<dbReference type="EC" id="3.1.4.1" evidence="8"/>
<comment type="subcellular location">
    <subcellularLocation>
        <location evidence="8">Nucleus</location>
    </subcellularLocation>
</comment>
<dbReference type="PANTHER" id="PTHR15749:SF4">
    <property type="entry name" value="FANCONI-ASSOCIATED NUCLEASE 1"/>
    <property type="match status" value="1"/>
</dbReference>
<comment type="function">
    <text evidence="8">Nuclease required for the repair of DNA interstrand cross-links (ICL). Acts as a 5'-3' exonuclease that anchors at a cut end of DNA and cleaves DNA successively at every third nucleotide, allowing to excise an ICL from one strand through flanking incisions.</text>
</comment>
<keyword evidence="3 8" id="KW-0540">Nuclease</keyword>
<comment type="catalytic activity">
    <reaction evidence="1 8">
        <text>Hydrolytically removes 5'-nucleotides successively from the 3'-hydroxy termini of 3'-hydroxy-terminated oligonucleotides.</text>
        <dbReference type="EC" id="3.1.4.1"/>
    </reaction>
</comment>
<keyword evidence="8" id="KW-0539">Nucleus</keyword>
<reference evidence="10 11" key="1">
    <citation type="submission" date="2017-10" db="EMBL/GenBank/DDBJ databases">
        <title>Development of genomic resources for the powdery mildew, Erysiphe pulchra.</title>
        <authorList>
            <person name="Wadl P.A."/>
            <person name="Mack B.M."/>
            <person name="Moore G."/>
            <person name="Beltz S.B."/>
        </authorList>
    </citation>
    <scope>NUCLEOTIDE SEQUENCE [LARGE SCALE GENOMIC DNA]</scope>
    <source>
        <strain evidence="10">Cflorida</strain>
    </source>
</reference>
<keyword evidence="5 8" id="KW-0378">Hydrolase</keyword>
<evidence type="ECO:0000256" key="4">
    <source>
        <dbReference type="ARBA" id="ARBA00022723"/>
    </source>
</evidence>
<evidence type="ECO:0000259" key="9">
    <source>
        <dbReference type="SMART" id="SM00990"/>
    </source>
</evidence>
<dbReference type="SMART" id="SM00990">
    <property type="entry name" value="VRR_NUC"/>
    <property type="match status" value="1"/>
</dbReference>
<dbReference type="AlphaFoldDB" id="A0A2S4Q2I5"/>
<dbReference type="EMBL" id="PEDP01000001">
    <property type="protein sequence ID" value="POS88450.1"/>
    <property type="molecule type" value="Genomic_DNA"/>
</dbReference>
<keyword evidence="8" id="KW-0227">DNA damage</keyword>
<protein>
    <recommendedName>
        <fullName evidence="8">Fanconi-associated nuclease</fullName>
        <ecNumber evidence="8">3.1.4.1</ecNumber>
    </recommendedName>
</protein>
<dbReference type="Gene3D" id="3.40.1350.10">
    <property type="match status" value="1"/>
</dbReference>
<comment type="cofactor">
    <cofactor evidence="8">
        <name>Mg(2+)</name>
        <dbReference type="ChEBI" id="CHEBI:18420"/>
    </cofactor>
    <cofactor evidence="8">
        <name>Mn(2+)</name>
        <dbReference type="ChEBI" id="CHEBI:29035"/>
    </cofactor>
</comment>
<dbReference type="FunFam" id="3.40.1350.10:FF:000009">
    <property type="entry name" value="Fanconi-associated nuclease"/>
    <property type="match status" value="1"/>
</dbReference>
<keyword evidence="6 8" id="KW-0460">Magnesium</keyword>
<evidence type="ECO:0000313" key="11">
    <source>
        <dbReference type="Proteomes" id="UP000237438"/>
    </source>
</evidence>
<keyword evidence="11" id="KW-1185">Reference proteome</keyword>
<dbReference type="Proteomes" id="UP000237438">
    <property type="component" value="Unassembled WGS sequence"/>
</dbReference>
<dbReference type="GO" id="GO:0017108">
    <property type="term" value="F:5'-flap endonuclease activity"/>
    <property type="evidence" value="ECO:0007669"/>
    <property type="project" value="TreeGrafter"/>
</dbReference>
<sequence length="962" mass="110525">MKEDVERVFLPVPDFRSMGNKTAINTVIVSSSIGVSLPPPNYATCLEGKVGDTNPQNEKTTIFIQGLCSPDCGHKQHYTRAAKRLKINQVSGDKSNVNTVVTNSDIENEARSIRNLDTYQSEAIEKERRNNFNVTGRRTNSNLRSCIKIDSEDNELFTEEEPAHSTNLETVLPWSISKEDTESAIKEYENIRTAKDVTQKLKSGLNQTSDIDHQDSDNWTEGGSSIYVDAFNLALETVLQDEGHLFNSKELEVFANWRKLDYEAQFLLFLRKSSAWHRINSLKYYDDISDLSAAVMTLQCNRDLSQSCNQTVLDTELADLTSRGDVIELGSSFTFADSSTEKITTLEEALSLLSLEELKIISKDAKVSGKNKPEIYKALCNVSKCQSGLGWKKLKRYSSSNEWDNQSDLDAICSHELDNTIPDGKPYEYFFQKALEIIGPCIRLSLSALKVFERVHLVFYRSTEWTEKSLITMILARISRRNFPQYIISRSANIFGSRSDLLEFETALQMQFHVDQLLIETAGNRSDQSERFKKILAIVDQVYPRWKRLIQKEKNQANQYSFKNAPQNNDNSLNDISGEALYLLRFSPAWVYTRILHKGLYVLGRLKQYEREYDLITELLNQKFFHPARRGPWYQRKALLEEHYMYQFSRSPPTTDVESQKKYWKRIALSTCEKGLQDNNCHQIFHYDLQKRICKLEKQIKIPKREKHDFTHLLLCKPTDVWIEGIQVVKENKTINSAISNNDHFGEERSKGRNTKTIWIDEVEGGGECSVEAMCLSSYRTRGYKGFHAEGGILLTLFAYLFYDILFLYVPNVFQTAYQTCPLDLFSDNFYPSRVSEINHRLVAIENGAAPQLIQTVDQQERDKRTCIVGLNWDYATQDLLEIVNCLNPCALALICRVLAQEYRIRRGGLPDLFLWHVAKREVIFAEVKSVNDRLSETQRLWIHVLTGAGLRVELCHAVAKE</sequence>
<dbReference type="STRING" id="225359.A0A2S4Q2I5"/>
<feature type="domain" description="VRR-NUC" evidence="9">
    <location>
        <begin position="845"/>
        <end position="960"/>
    </location>
</feature>
<dbReference type="GO" id="GO:0008409">
    <property type="term" value="F:5'-3' exonuclease activity"/>
    <property type="evidence" value="ECO:0007669"/>
    <property type="project" value="TreeGrafter"/>
</dbReference>
<dbReference type="InterPro" id="IPR049132">
    <property type="entry name" value="FAN1-like_euk"/>
</dbReference>
<evidence type="ECO:0000256" key="3">
    <source>
        <dbReference type="ARBA" id="ARBA00022722"/>
    </source>
</evidence>
<evidence type="ECO:0000256" key="8">
    <source>
        <dbReference type="RuleBase" id="RU365033"/>
    </source>
</evidence>
<dbReference type="GO" id="GO:0046872">
    <property type="term" value="F:metal ion binding"/>
    <property type="evidence" value="ECO:0007669"/>
    <property type="project" value="UniProtKB-KW"/>
</dbReference>
<organism evidence="10 11">
    <name type="scientific">Erysiphe pulchra</name>
    <dbReference type="NCBI Taxonomy" id="225359"/>
    <lineage>
        <taxon>Eukaryota</taxon>
        <taxon>Fungi</taxon>
        <taxon>Dikarya</taxon>
        <taxon>Ascomycota</taxon>
        <taxon>Pezizomycotina</taxon>
        <taxon>Leotiomycetes</taxon>
        <taxon>Erysiphales</taxon>
        <taxon>Erysiphaceae</taxon>
        <taxon>Erysiphe</taxon>
    </lineage>
</organism>
<dbReference type="OrthoDB" id="76364at2759"/>
<evidence type="ECO:0000256" key="6">
    <source>
        <dbReference type="ARBA" id="ARBA00022842"/>
    </source>
</evidence>
<dbReference type="InterPro" id="IPR049126">
    <property type="entry name" value="FAN1-like_TPR"/>
</dbReference>
<dbReference type="InterPro" id="IPR014883">
    <property type="entry name" value="VRR_NUC"/>
</dbReference>
<comment type="similarity">
    <text evidence="2 8">Belongs to the FAN1 family.</text>
</comment>
<dbReference type="PANTHER" id="PTHR15749">
    <property type="entry name" value="FANCONI-ASSOCIATED NUCLEASE 1"/>
    <property type="match status" value="1"/>
</dbReference>
<feature type="non-terminal residue" evidence="10">
    <location>
        <position position="962"/>
    </location>
</feature>
<name>A0A2S4Q2I5_9PEZI</name>
<evidence type="ECO:0000256" key="5">
    <source>
        <dbReference type="ARBA" id="ARBA00022801"/>
    </source>
</evidence>
<dbReference type="CDD" id="cd22326">
    <property type="entry name" value="FAN1-like"/>
    <property type="match status" value="1"/>
</dbReference>
<accession>A0A2S4Q2I5</accession>
<evidence type="ECO:0000313" key="10">
    <source>
        <dbReference type="EMBL" id="POS88450.1"/>
    </source>
</evidence>
<dbReference type="Pfam" id="PF08774">
    <property type="entry name" value="VRR_NUC"/>
    <property type="match status" value="1"/>
</dbReference>
<comment type="caution">
    <text evidence="10">The sequence shown here is derived from an EMBL/GenBank/DDBJ whole genome shotgun (WGS) entry which is preliminary data.</text>
</comment>
<dbReference type="GO" id="GO:0004528">
    <property type="term" value="F:phosphodiesterase I activity"/>
    <property type="evidence" value="ECO:0007669"/>
    <property type="project" value="UniProtKB-EC"/>
</dbReference>
<evidence type="ECO:0000256" key="1">
    <source>
        <dbReference type="ARBA" id="ARBA00000983"/>
    </source>
</evidence>